<reference evidence="3 4" key="1">
    <citation type="submission" date="2018-09" db="EMBL/GenBank/DDBJ databases">
        <title>Discovery and Ecogenomic Context for Candidatus Cryosericales, a Global Caldiserica Order Active in Thawing Permafrost.</title>
        <authorList>
            <person name="Martinez M.A."/>
            <person name="Woodcroft B.J."/>
            <person name="Ignacio Espinoza J.C."/>
            <person name="Zayed A."/>
            <person name="Singleton C.M."/>
            <person name="Boyd J."/>
            <person name="Li Y.-F."/>
            <person name="Purvine S."/>
            <person name="Maughan H."/>
            <person name="Hodgkins S.B."/>
            <person name="Anderson D."/>
            <person name="Sederholm M."/>
            <person name="Temperton B."/>
            <person name="Saleska S.R."/>
            <person name="Tyson G.W."/>
            <person name="Rich V.I."/>
        </authorList>
    </citation>
    <scope>NUCLEOTIDE SEQUENCE [LARGE SCALE GENOMIC DNA]</scope>
    <source>
        <strain evidence="3 4">SMC1</strain>
    </source>
</reference>
<evidence type="ECO:0000256" key="1">
    <source>
        <dbReference type="SAM" id="Coils"/>
    </source>
</evidence>
<dbReference type="RefSeq" id="WP_119086081.1">
    <property type="nucleotide sequence ID" value="NZ_QXIY01000030.1"/>
</dbReference>
<dbReference type="InterPro" id="IPR025139">
    <property type="entry name" value="DUF4062"/>
</dbReference>
<keyword evidence="1" id="KW-0175">Coiled coil</keyword>
<accession>A0A398DLN9</accession>
<evidence type="ECO:0000313" key="4">
    <source>
        <dbReference type="Proteomes" id="UP000266113"/>
    </source>
</evidence>
<dbReference type="Proteomes" id="UP000266113">
    <property type="component" value="Unassembled WGS sequence"/>
</dbReference>
<evidence type="ECO:0000259" key="2">
    <source>
        <dbReference type="Pfam" id="PF13271"/>
    </source>
</evidence>
<name>A0A398DLN9_9BACT</name>
<proteinExistence type="predicted"/>
<sequence length="357" mass="40416">MDAEKRYQVFVSSTYLDLVEERQEVMHALLELDCMPSGMELLPAANETQWSLIKKVIDDCDYYIVIVAGRYGSIGPEGLSYTEMEYRYAASQAKPIIAFVHRDPGKILSENCETTDDGKRRLADFRTLVEQKLCKQWSSAAELGSVVSRSLIQLMRSTQAVGWVRADELPDKNAALELLKLRHQVDELEAELARARVTPPRGTEDLAHGDEIRELHYSFRDWNQPYERGGHSDTFPATWNGLFRAIAPAMINEASEQSLMHILDSFVAEANRARLEKREDFLGHELSLFSLNMEDFQTIKVQLRALGLIAKSAKPHGVKDTDTYWTLTPYGDEMMTRLRAIRRTPPTGLEVDSGSTG</sequence>
<protein>
    <submittedName>
        <fullName evidence="3">DUF4062 domain-containing protein</fullName>
    </submittedName>
</protein>
<keyword evidence="4" id="KW-1185">Reference proteome</keyword>
<organism evidence="3 4">
    <name type="scientific">Candidatus Cryosericum septentrionale</name>
    <dbReference type="NCBI Taxonomy" id="2290913"/>
    <lineage>
        <taxon>Bacteria</taxon>
        <taxon>Pseudomonadati</taxon>
        <taxon>Caldisericota/Cryosericota group</taxon>
        <taxon>Candidatus Cryosericota</taxon>
        <taxon>Candidatus Cryosericia</taxon>
        <taxon>Candidatus Cryosericales</taxon>
        <taxon>Candidatus Cryosericaceae</taxon>
        <taxon>Candidatus Cryosericum</taxon>
    </lineage>
</organism>
<feature type="domain" description="DUF4062" evidence="2">
    <location>
        <begin position="8"/>
        <end position="89"/>
    </location>
</feature>
<evidence type="ECO:0000313" key="3">
    <source>
        <dbReference type="EMBL" id="RIE16502.1"/>
    </source>
</evidence>
<comment type="caution">
    <text evidence="3">The sequence shown here is derived from an EMBL/GenBank/DDBJ whole genome shotgun (WGS) entry which is preliminary data.</text>
</comment>
<dbReference type="EMBL" id="QXIY01000030">
    <property type="protein sequence ID" value="RIE16502.1"/>
    <property type="molecule type" value="Genomic_DNA"/>
</dbReference>
<dbReference type="OrthoDB" id="72299at2"/>
<gene>
    <name evidence="3" type="ORF">SMC1_07125</name>
</gene>
<dbReference type="AlphaFoldDB" id="A0A398DLN9"/>
<dbReference type="Pfam" id="PF13271">
    <property type="entry name" value="DUF4062"/>
    <property type="match status" value="1"/>
</dbReference>
<feature type="coiled-coil region" evidence="1">
    <location>
        <begin position="171"/>
        <end position="198"/>
    </location>
</feature>